<accession>A0ABW3EE39</accession>
<evidence type="ECO:0000259" key="1">
    <source>
        <dbReference type="Pfam" id="PF07615"/>
    </source>
</evidence>
<dbReference type="RefSeq" id="WP_223876982.1">
    <property type="nucleotide sequence ID" value="NZ_BJDN01000003.1"/>
</dbReference>
<reference evidence="3" key="1">
    <citation type="journal article" date="2019" name="Int. J. Syst. Evol. Microbiol.">
        <title>The Global Catalogue of Microorganisms (GCM) 10K type strain sequencing project: providing services to taxonomists for standard genome sequencing and annotation.</title>
        <authorList>
            <consortium name="The Broad Institute Genomics Platform"/>
            <consortium name="The Broad Institute Genome Sequencing Center for Infectious Disease"/>
            <person name="Wu L."/>
            <person name="Ma J."/>
        </authorList>
    </citation>
    <scope>NUCLEOTIDE SEQUENCE [LARGE SCALE GENOMIC DNA]</scope>
    <source>
        <strain evidence="3">CCM 8925</strain>
    </source>
</reference>
<organism evidence="2 3">
    <name type="scientific">Loigolactobacillus binensis</name>
    <dbReference type="NCBI Taxonomy" id="2559922"/>
    <lineage>
        <taxon>Bacteria</taxon>
        <taxon>Bacillati</taxon>
        <taxon>Bacillota</taxon>
        <taxon>Bacilli</taxon>
        <taxon>Lactobacillales</taxon>
        <taxon>Lactobacillaceae</taxon>
        <taxon>Loigolactobacillus</taxon>
    </lineage>
</organism>
<proteinExistence type="predicted"/>
<sequence>MKDNFAEQIISSVQQTNTEAVWSQTDLFSTLYRGEPESVIDAASGLFINAYDPTTHMVGEFTFSKGCPGDTAGDNFLTDQPTRPNQTNNVKNGNFRVDCKYAFYTFGQGRYMPEIEHIVNLAEKMGLKPKSIHYATVLTGTANQLFAYFEAALAYAHENLAHYIIEATVSVNSPSLKENAHV</sequence>
<dbReference type="SUPFAM" id="SSF89957">
    <property type="entry name" value="MTH1187/YkoF-like"/>
    <property type="match status" value="1"/>
</dbReference>
<protein>
    <submittedName>
        <fullName evidence="2">Ykof family thiamine-binding protein</fullName>
    </submittedName>
</protein>
<evidence type="ECO:0000313" key="3">
    <source>
        <dbReference type="Proteomes" id="UP001597104"/>
    </source>
</evidence>
<dbReference type="EMBL" id="JBHTIO010000055">
    <property type="protein sequence ID" value="MFD0898518.1"/>
    <property type="molecule type" value="Genomic_DNA"/>
</dbReference>
<feature type="domain" description="Thiamin/hydroxymethyl pyrimidine-binding YkoF putative" evidence="1">
    <location>
        <begin position="2"/>
        <end position="70"/>
    </location>
</feature>
<dbReference type="Pfam" id="PF07615">
    <property type="entry name" value="Ykof"/>
    <property type="match status" value="2"/>
</dbReference>
<evidence type="ECO:0000313" key="2">
    <source>
        <dbReference type="EMBL" id="MFD0898518.1"/>
    </source>
</evidence>
<dbReference type="Proteomes" id="UP001597104">
    <property type="component" value="Unassembled WGS sequence"/>
</dbReference>
<dbReference type="InterPro" id="IPR029756">
    <property type="entry name" value="MTH1187/YkoF-like"/>
</dbReference>
<dbReference type="Gene3D" id="3.30.70.930">
    <property type="match status" value="2"/>
</dbReference>
<keyword evidence="3" id="KW-1185">Reference proteome</keyword>
<name>A0ABW3EE39_9LACO</name>
<dbReference type="InterPro" id="IPR011522">
    <property type="entry name" value="Thiamin/HMP-bd_put_YkoF"/>
</dbReference>
<comment type="caution">
    <text evidence="2">The sequence shown here is derived from an EMBL/GenBank/DDBJ whole genome shotgun (WGS) entry which is preliminary data.</text>
</comment>
<feature type="domain" description="Thiamin/hydroxymethyl pyrimidine-binding YkoF putative" evidence="1">
    <location>
        <begin position="97"/>
        <end position="175"/>
    </location>
</feature>
<gene>
    <name evidence="2" type="ORF">ACFQZ7_12415</name>
</gene>